<dbReference type="InterPro" id="IPR016181">
    <property type="entry name" value="Acyl_CoA_acyltransferase"/>
</dbReference>
<gene>
    <name evidence="2" type="ORF">SAMN02745751_00494</name>
</gene>
<proteinExistence type="predicted"/>
<dbReference type="PROSITE" id="PS51186">
    <property type="entry name" value="GNAT"/>
    <property type="match status" value="1"/>
</dbReference>
<dbReference type="InterPro" id="IPR000182">
    <property type="entry name" value="GNAT_dom"/>
</dbReference>
<name>A0A1M6BWA1_9FIRM</name>
<dbReference type="PANTHER" id="PTHR43415:SF3">
    <property type="entry name" value="GNAT-FAMILY ACETYLTRANSFERASE"/>
    <property type="match status" value="1"/>
</dbReference>
<evidence type="ECO:0000313" key="2">
    <source>
        <dbReference type="EMBL" id="SHI52937.1"/>
    </source>
</evidence>
<dbReference type="Pfam" id="PF00583">
    <property type="entry name" value="Acetyltransf_1"/>
    <property type="match status" value="1"/>
</dbReference>
<dbReference type="CDD" id="cd04301">
    <property type="entry name" value="NAT_SF"/>
    <property type="match status" value="1"/>
</dbReference>
<feature type="domain" description="N-acetyltransferase" evidence="1">
    <location>
        <begin position="9"/>
        <end position="179"/>
    </location>
</feature>
<keyword evidence="2" id="KW-0808">Transferase</keyword>
<evidence type="ECO:0000313" key="3">
    <source>
        <dbReference type="Proteomes" id="UP000184052"/>
    </source>
</evidence>
<dbReference type="STRING" id="1121476.SAMN02745751_00494"/>
<accession>A0A1M6BWA1</accession>
<protein>
    <submittedName>
        <fullName evidence="2">Protein N-acetyltransferase, RimJ/RimL family</fullName>
    </submittedName>
</protein>
<dbReference type="Gene3D" id="3.40.630.30">
    <property type="match status" value="1"/>
</dbReference>
<dbReference type="RefSeq" id="WP_073046603.1">
    <property type="nucleotide sequence ID" value="NZ_FQZL01000005.1"/>
</dbReference>
<keyword evidence="3" id="KW-1185">Reference proteome</keyword>
<reference evidence="2 3" key="1">
    <citation type="submission" date="2016-11" db="EMBL/GenBank/DDBJ databases">
        <authorList>
            <person name="Jaros S."/>
            <person name="Januszkiewicz K."/>
            <person name="Wedrychowicz H."/>
        </authorList>
    </citation>
    <scope>NUCLEOTIDE SEQUENCE [LARGE SCALE GENOMIC DNA]</scope>
    <source>
        <strain evidence="2 3">DSM 17477</strain>
    </source>
</reference>
<dbReference type="GO" id="GO:0016747">
    <property type="term" value="F:acyltransferase activity, transferring groups other than amino-acyl groups"/>
    <property type="evidence" value="ECO:0007669"/>
    <property type="project" value="InterPro"/>
</dbReference>
<sequence length="179" mass="20640">MISGSSNIYTFHLLDKDDLEGFHHIARWDNDPDLAYLITPNFHEEPLKHVSSLMLQVSYERSGSKEIYMIRCGDRTIGSASIDMNPEHLAGKDEPTGWLGIVIGEKEYHGKGAGKAAMEFLENRARELGATRMELGVFAFNEKAIGFYEKLGYKRFHIVKDFTFYNGKWHDDYRMEKRL</sequence>
<dbReference type="AlphaFoldDB" id="A0A1M6BWA1"/>
<dbReference type="SUPFAM" id="SSF55729">
    <property type="entry name" value="Acyl-CoA N-acyltransferases (Nat)"/>
    <property type="match status" value="1"/>
</dbReference>
<organism evidence="2 3">
    <name type="scientific">Dethiosulfatibacter aminovorans DSM 17477</name>
    <dbReference type="NCBI Taxonomy" id="1121476"/>
    <lineage>
        <taxon>Bacteria</taxon>
        <taxon>Bacillati</taxon>
        <taxon>Bacillota</taxon>
        <taxon>Tissierellia</taxon>
        <taxon>Dethiosulfatibacter</taxon>
    </lineage>
</organism>
<dbReference type="PANTHER" id="PTHR43415">
    <property type="entry name" value="SPERMIDINE N(1)-ACETYLTRANSFERASE"/>
    <property type="match status" value="1"/>
</dbReference>
<dbReference type="EMBL" id="FQZL01000005">
    <property type="protein sequence ID" value="SHI52937.1"/>
    <property type="molecule type" value="Genomic_DNA"/>
</dbReference>
<dbReference type="Proteomes" id="UP000184052">
    <property type="component" value="Unassembled WGS sequence"/>
</dbReference>
<evidence type="ECO:0000259" key="1">
    <source>
        <dbReference type="PROSITE" id="PS51186"/>
    </source>
</evidence>